<reference evidence="1 2" key="1">
    <citation type="submission" date="2017-05" db="EMBL/GenBank/DDBJ databases">
        <authorList>
            <person name="Varghese N."/>
            <person name="Submissions S."/>
        </authorList>
    </citation>
    <scope>NUCLEOTIDE SEQUENCE [LARGE SCALE GENOMIC DNA]</scope>
    <source>
        <strain evidence="1 2">DSM 16304</strain>
    </source>
</reference>
<protein>
    <submittedName>
        <fullName evidence="1">Uncharacterized protein</fullName>
    </submittedName>
</protein>
<evidence type="ECO:0000313" key="2">
    <source>
        <dbReference type="Proteomes" id="UP000317315"/>
    </source>
</evidence>
<name>A0A521CP31_9BACT</name>
<dbReference type="RefSeq" id="WP_142935668.1">
    <property type="nucleotide sequence ID" value="NZ_FXTM01000014.1"/>
</dbReference>
<organism evidence="1 2">
    <name type="scientific">Balnearium lithotrophicum</name>
    <dbReference type="NCBI Taxonomy" id="223788"/>
    <lineage>
        <taxon>Bacteria</taxon>
        <taxon>Pseudomonadati</taxon>
        <taxon>Aquificota</taxon>
        <taxon>Aquificia</taxon>
        <taxon>Desulfurobacteriales</taxon>
        <taxon>Desulfurobacteriaceae</taxon>
        <taxon>Balnearium</taxon>
    </lineage>
</organism>
<dbReference type="Proteomes" id="UP000317315">
    <property type="component" value="Unassembled WGS sequence"/>
</dbReference>
<evidence type="ECO:0000313" key="1">
    <source>
        <dbReference type="EMBL" id="SMO61214.1"/>
    </source>
</evidence>
<gene>
    <name evidence="1" type="ORF">SAMN06269117_11435</name>
</gene>
<dbReference type="AlphaFoldDB" id="A0A521CP31"/>
<proteinExistence type="predicted"/>
<keyword evidence="2" id="KW-1185">Reference proteome</keyword>
<accession>A0A521CP31</accession>
<dbReference type="EMBL" id="FXTM01000014">
    <property type="protein sequence ID" value="SMO61214.1"/>
    <property type="molecule type" value="Genomic_DNA"/>
</dbReference>
<sequence>MWPWIETNKGTLIKITEIEAISVTKDVDVKKYRVLIRTRGGGKYTYALFDLKEEAQKELLRLAETIARIEEQTLERA</sequence>